<gene>
    <name evidence="2" type="ORF">ACFQ2I_10975</name>
</gene>
<proteinExistence type="predicted"/>
<evidence type="ECO:0000313" key="3">
    <source>
        <dbReference type="Proteomes" id="UP001596989"/>
    </source>
</evidence>
<dbReference type="PIRSF" id="PIRSF016897">
    <property type="entry name" value="GlpP"/>
    <property type="match status" value="1"/>
</dbReference>
<dbReference type="RefSeq" id="WP_377564206.1">
    <property type="nucleotide sequence ID" value="NZ_JBHTJZ010000011.1"/>
</dbReference>
<dbReference type="Proteomes" id="UP001596989">
    <property type="component" value="Unassembled WGS sequence"/>
</dbReference>
<dbReference type="PANTHER" id="PTHR35787">
    <property type="entry name" value="GLYCEROL UPTAKE OPERON ANTITERMINATOR REGULATORY PROTEIN"/>
    <property type="match status" value="1"/>
</dbReference>
<dbReference type="Pfam" id="PF04309">
    <property type="entry name" value="G3P_antiterm"/>
    <property type="match status" value="1"/>
</dbReference>
<reference evidence="3" key="1">
    <citation type="journal article" date="2019" name="Int. J. Syst. Evol. Microbiol.">
        <title>The Global Catalogue of Microorganisms (GCM) 10K type strain sequencing project: providing services to taxonomists for standard genome sequencing and annotation.</title>
        <authorList>
            <consortium name="The Broad Institute Genomics Platform"/>
            <consortium name="The Broad Institute Genome Sequencing Center for Infectious Disease"/>
            <person name="Wu L."/>
            <person name="Ma J."/>
        </authorList>
    </citation>
    <scope>NUCLEOTIDE SEQUENCE [LARGE SCALE GENOMIC DNA]</scope>
    <source>
        <strain evidence="3">CCUG 59129</strain>
    </source>
</reference>
<keyword evidence="3" id="KW-1185">Reference proteome</keyword>
<keyword evidence="1" id="KW-0804">Transcription</keyword>
<comment type="caution">
    <text evidence="2">The sequence shown here is derived from an EMBL/GenBank/DDBJ whole genome shotgun (WGS) entry which is preliminary data.</text>
</comment>
<dbReference type="SUPFAM" id="SSF110391">
    <property type="entry name" value="GlpP-like"/>
    <property type="match status" value="1"/>
</dbReference>
<dbReference type="InterPro" id="IPR013785">
    <property type="entry name" value="Aldolase_TIM"/>
</dbReference>
<keyword evidence="1" id="KW-0694">RNA-binding</keyword>
<name>A0ABW3HRL1_9BACL</name>
<comment type="function">
    <text evidence="1">Regulates expression of the glpD operon. In the presence of glycerol 3-phosphate (G3P) causes antitermination of transcription of glpD at the inverted repeat of the leader region to enhance its transcription. Binds and stabilizes glpD leader mRNA.</text>
</comment>
<keyword evidence="1" id="KW-0805">Transcription regulation</keyword>
<dbReference type="PANTHER" id="PTHR35787:SF1">
    <property type="entry name" value="GLYCEROL UPTAKE OPERON ANTITERMINATOR REGULATORY PROTEIN"/>
    <property type="match status" value="1"/>
</dbReference>
<dbReference type="InterPro" id="IPR006699">
    <property type="entry name" value="GlpP"/>
</dbReference>
<organism evidence="2 3">
    <name type="scientific">Paenibacillus chungangensis</name>
    <dbReference type="NCBI Taxonomy" id="696535"/>
    <lineage>
        <taxon>Bacteria</taxon>
        <taxon>Bacillati</taxon>
        <taxon>Bacillota</taxon>
        <taxon>Bacilli</taxon>
        <taxon>Bacillales</taxon>
        <taxon>Paenibacillaceae</taxon>
        <taxon>Paenibacillus</taxon>
    </lineage>
</organism>
<dbReference type="EMBL" id="JBHTJZ010000011">
    <property type="protein sequence ID" value="MFD0959915.1"/>
    <property type="molecule type" value="Genomic_DNA"/>
</dbReference>
<protein>
    <recommendedName>
        <fullName evidence="1">Glycerol uptake operon antiterminator regulatory protein</fullName>
    </recommendedName>
</protein>
<keyword evidence="1" id="KW-0319">Glycerol metabolism</keyword>
<evidence type="ECO:0000256" key="1">
    <source>
        <dbReference type="PIRNR" id="PIRNR016897"/>
    </source>
</evidence>
<sequence length="190" mass="20773">MPVLPDEQRILPAARKGKDVEAILASPYTYMVLLGGHVGQLQAMVDLARGSGKQVLLHADLIDGLKNDEYAAEYLCQSIRPAGLISTRASVIARTKQNGLIAIQRLFLIDSDALERSYKLLEKTQPDYIEVLPGIMPDIIAEVKERSGVPVIAGGLIRTEQHVRNALSAGANAITTSRRSLWQAPYMADR</sequence>
<evidence type="ECO:0000313" key="2">
    <source>
        <dbReference type="EMBL" id="MFD0959915.1"/>
    </source>
</evidence>
<accession>A0ABW3HRL1</accession>
<dbReference type="Gene3D" id="3.20.20.70">
    <property type="entry name" value="Aldolase class I"/>
    <property type="match status" value="1"/>
</dbReference>